<dbReference type="SUPFAM" id="SSF54593">
    <property type="entry name" value="Glyoxalase/Bleomycin resistance protein/Dihydroxybiphenyl dioxygenase"/>
    <property type="match status" value="1"/>
</dbReference>
<dbReference type="PANTHER" id="PTHR39175">
    <property type="entry name" value="FAMILY PROTEIN, PUTATIVE (AFU_ORTHOLOGUE AFUA_3G15060)-RELATED"/>
    <property type="match status" value="1"/>
</dbReference>
<dbReference type="Gene3D" id="3.10.180.10">
    <property type="entry name" value="2,3-Dihydroxybiphenyl 1,2-Dioxygenase, domain 1"/>
    <property type="match status" value="1"/>
</dbReference>
<dbReference type="OrthoDB" id="9813630at2"/>
<evidence type="ECO:0000313" key="2">
    <source>
        <dbReference type="EMBL" id="USJ23307.1"/>
    </source>
</evidence>
<dbReference type="Pfam" id="PF00903">
    <property type="entry name" value="Glyoxalase"/>
    <property type="match status" value="1"/>
</dbReference>
<dbReference type="EMBL" id="CP098807">
    <property type="protein sequence ID" value="USJ23307.1"/>
    <property type="molecule type" value="Genomic_DNA"/>
</dbReference>
<feature type="domain" description="VOC" evidence="1">
    <location>
        <begin position="16"/>
        <end position="130"/>
    </location>
</feature>
<evidence type="ECO:0000313" key="3">
    <source>
        <dbReference type="Proteomes" id="UP001055460"/>
    </source>
</evidence>
<organism evidence="2 3">
    <name type="scientific">Ensifer adhaerens</name>
    <name type="common">Sinorhizobium morelense</name>
    <dbReference type="NCBI Taxonomy" id="106592"/>
    <lineage>
        <taxon>Bacteria</taxon>
        <taxon>Pseudomonadati</taxon>
        <taxon>Pseudomonadota</taxon>
        <taxon>Alphaproteobacteria</taxon>
        <taxon>Hyphomicrobiales</taxon>
        <taxon>Rhizobiaceae</taxon>
        <taxon>Sinorhizobium/Ensifer group</taxon>
        <taxon>Ensifer</taxon>
    </lineage>
</organism>
<dbReference type="PROSITE" id="PS51819">
    <property type="entry name" value="VOC"/>
    <property type="match status" value="1"/>
</dbReference>
<sequence length="132" mass="14404">MTDGGPESTSTGRLLAIDHVQLAIPEGGEDLARGFYGGLLGLTEVVKPANLVGRGGCWFERGSIRLHLGIDQDFVPARKAHPAFLVDDLERMILRLEAGGVTIAEDEPLAGYRRCYVNDPFGNRIELMQRAQ</sequence>
<accession>A0A9Q8Y8W0</accession>
<dbReference type="InterPro" id="IPR029068">
    <property type="entry name" value="Glyas_Bleomycin-R_OHBP_Dase"/>
</dbReference>
<dbReference type="InterPro" id="IPR037523">
    <property type="entry name" value="VOC_core"/>
</dbReference>
<reference evidence="2" key="1">
    <citation type="submission" date="2022-06" db="EMBL/GenBank/DDBJ databases">
        <title>Physiological and biochemical characterization and genomic elucidation of a strain of the genus Ensifer adhaerens M8 that combines arsenic oxidation and chromium reduction.</title>
        <authorList>
            <person name="Li X."/>
            <person name="Yu c."/>
        </authorList>
    </citation>
    <scope>NUCLEOTIDE SEQUENCE</scope>
    <source>
        <strain evidence="2">M8</strain>
    </source>
</reference>
<gene>
    <name evidence="2" type="ORF">NE863_18860</name>
</gene>
<proteinExistence type="predicted"/>
<name>A0A9Q8Y8W0_ENSAD</name>
<dbReference type="Proteomes" id="UP001055460">
    <property type="component" value="Chromosome"/>
</dbReference>
<dbReference type="InterPro" id="IPR004360">
    <property type="entry name" value="Glyas_Fos-R_dOase_dom"/>
</dbReference>
<dbReference type="PANTHER" id="PTHR39175:SF1">
    <property type="entry name" value="FAMILY PROTEIN, PUTATIVE (AFU_ORTHOLOGUE AFUA_3G15060)-RELATED"/>
    <property type="match status" value="1"/>
</dbReference>
<evidence type="ECO:0000259" key="1">
    <source>
        <dbReference type="PROSITE" id="PS51819"/>
    </source>
</evidence>
<protein>
    <submittedName>
        <fullName evidence="2">Glyoxalase</fullName>
    </submittedName>
</protein>
<dbReference type="AlphaFoldDB" id="A0A9Q8Y8W0"/>
<dbReference type="RefSeq" id="WP_110818558.1">
    <property type="nucleotide sequence ID" value="NZ_CP098807.1"/>
</dbReference>